<comment type="subcellular location">
    <subcellularLocation>
        <location evidence="12">Cytoplasm</location>
    </subcellularLocation>
</comment>
<evidence type="ECO:0000256" key="7">
    <source>
        <dbReference type="ARBA" id="ARBA00022915"/>
    </source>
</evidence>
<evidence type="ECO:0000313" key="16">
    <source>
        <dbReference type="EMBL" id="GEL54091.1"/>
    </source>
</evidence>
<name>A0AAN4R671_9PROT</name>
<keyword evidence="17" id="KW-1185">Reference proteome</keyword>
<keyword evidence="9 12" id="KW-0456">Lyase</keyword>
<feature type="site" description="Part of a proton relay during catalysis" evidence="12">
    <location>
        <position position="112"/>
    </location>
</feature>
<feature type="active site" description="Schiff-base intermediate with substrate" evidence="12 14">
    <location>
        <position position="166"/>
    </location>
</feature>
<comment type="function">
    <text evidence="1 12">Catalyzes the condensation of (S)-aspartate-beta-semialdehyde [(S)-ASA] and pyruvate to 4-hydroxy-tetrahydrodipicolinate (HTPA).</text>
</comment>
<feature type="binding site" evidence="12 15">
    <location>
        <position position="50"/>
    </location>
    <ligand>
        <name>pyruvate</name>
        <dbReference type="ChEBI" id="CHEBI:15361"/>
    </ligand>
</feature>
<feature type="site" description="Part of a proton relay during catalysis" evidence="12">
    <location>
        <position position="49"/>
    </location>
</feature>
<evidence type="ECO:0000256" key="8">
    <source>
        <dbReference type="ARBA" id="ARBA00023154"/>
    </source>
</evidence>
<sequence>MARNKDFKGSLTALLTPFREDGTVDLAALGRFIDWQIDEGTAGLIPAGTTGESPTLTHDEHALVVAHTVKVSGGRVPVMAGAGSNSTHEAIGMARHAKAVGADALLVVAPYYNKPTQEGLYQHFMLVADATDLPLYVYNVPGRSVVEVLPETMARLAKHPNIVGTKDATANLSRPLQLRALLGDAPFTQLTGDDGTTVSFLAAGGTGCISVTANIAPKLCAAMHEAWQAGEVAKAMQIQQRLTPLHDAMFCESNPGPVKYAASRLGLCTPTVRLPLCEPGAASRAVIDEALKKTGLSG</sequence>
<dbReference type="KEGG" id="abg:Asbog_01133"/>
<feature type="active site" description="Proton donor/acceptor" evidence="12 14">
    <location>
        <position position="138"/>
    </location>
</feature>
<reference evidence="16 17" key="1">
    <citation type="submission" date="2019-07" db="EMBL/GenBank/DDBJ databases">
        <title>Whole genome shotgun sequence of Asaia bogorensis NBRC 16594.</title>
        <authorList>
            <person name="Hosoyama A."/>
            <person name="Uohara A."/>
            <person name="Ohji S."/>
            <person name="Ichikawa N."/>
        </authorList>
    </citation>
    <scope>NUCLEOTIDE SEQUENCE [LARGE SCALE GENOMIC DNA]</scope>
    <source>
        <strain evidence="16 17">NBRC 16594</strain>
    </source>
</reference>
<dbReference type="SUPFAM" id="SSF51569">
    <property type="entry name" value="Aldolase"/>
    <property type="match status" value="1"/>
</dbReference>
<dbReference type="AlphaFoldDB" id="A0AAN4R671"/>
<dbReference type="EC" id="4.3.3.7" evidence="4 12"/>
<comment type="catalytic activity">
    <reaction evidence="11 12">
        <text>L-aspartate 4-semialdehyde + pyruvate = (2S,4S)-4-hydroxy-2,3,4,5-tetrahydrodipicolinate + H2O + H(+)</text>
        <dbReference type="Rhea" id="RHEA:34171"/>
        <dbReference type="ChEBI" id="CHEBI:15361"/>
        <dbReference type="ChEBI" id="CHEBI:15377"/>
        <dbReference type="ChEBI" id="CHEBI:15378"/>
        <dbReference type="ChEBI" id="CHEBI:67139"/>
        <dbReference type="ChEBI" id="CHEBI:537519"/>
        <dbReference type="EC" id="4.3.3.7"/>
    </reaction>
</comment>
<feature type="binding site" evidence="12 15">
    <location>
        <position position="209"/>
    </location>
    <ligand>
        <name>pyruvate</name>
        <dbReference type="ChEBI" id="CHEBI:15361"/>
    </ligand>
</feature>
<evidence type="ECO:0000256" key="11">
    <source>
        <dbReference type="ARBA" id="ARBA00047836"/>
    </source>
</evidence>
<dbReference type="GO" id="GO:0009089">
    <property type="term" value="P:lysine biosynthetic process via diaminopimelate"/>
    <property type="evidence" value="ECO:0007669"/>
    <property type="project" value="UniProtKB-UniRule"/>
</dbReference>
<keyword evidence="8 12" id="KW-0457">Lysine biosynthesis</keyword>
<organism evidence="16 17">
    <name type="scientific">Asaia bogorensis NBRC 16594</name>
    <dbReference type="NCBI Taxonomy" id="1231624"/>
    <lineage>
        <taxon>Bacteria</taxon>
        <taxon>Pseudomonadati</taxon>
        <taxon>Pseudomonadota</taxon>
        <taxon>Alphaproteobacteria</taxon>
        <taxon>Acetobacterales</taxon>
        <taxon>Acetobacteraceae</taxon>
        <taxon>Asaia</taxon>
    </lineage>
</organism>
<evidence type="ECO:0000256" key="2">
    <source>
        <dbReference type="ARBA" id="ARBA00005120"/>
    </source>
</evidence>
<evidence type="ECO:0000256" key="5">
    <source>
        <dbReference type="ARBA" id="ARBA00022490"/>
    </source>
</evidence>
<keyword evidence="6 12" id="KW-0028">Amino-acid biosynthesis</keyword>
<dbReference type="InterPro" id="IPR005263">
    <property type="entry name" value="DapA"/>
</dbReference>
<dbReference type="GO" id="GO:0019877">
    <property type="term" value="P:diaminopimelate biosynthetic process"/>
    <property type="evidence" value="ECO:0007669"/>
    <property type="project" value="UniProtKB-UniRule"/>
</dbReference>
<evidence type="ECO:0000256" key="12">
    <source>
        <dbReference type="HAMAP-Rule" id="MF_00418"/>
    </source>
</evidence>
<accession>A0AAN4R671</accession>
<keyword evidence="10 12" id="KW-0704">Schiff base</keyword>
<dbReference type="Pfam" id="PF00701">
    <property type="entry name" value="DHDPS"/>
    <property type="match status" value="1"/>
</dbReference>
<comment type="subunit">
    <text evidence="12">Homotetramer; dimer of dimers.</text>
</comment>
<comment type="pathway">
    <text evidence="2 12">Amino-acid biosynthesis; L-lysine biosynthesis via DAP pathway; (S)-tetrahydrodipicolinate from L-aspartate: step 3/4.</text>
</comment>
<evidence type="ECO:0000256" key="9">
    <source>
        <dbReference type="ARBA" id="ARBA00023239"/>
    </source>
</evidence>
<dbReference type="Proteomes" id="UP000321287">
    <property type="component" value="Unassembled WGS sequence"/>
</dbReference>
<evidence type="ECO:0000313" key="17">
    <source>
        <dbReference type="Proteomes" id="UP000321287"/>
    </source>
</evidence>
<evidence type="ECO:0000256" key="6">
    <source>
        <dbReference type="ARBA" id="ARBA00022605"/>
    </source>
</evidence>
<dbReference type="GeneID" id="78226202"/>
<dbReference type="RefSeq" id="WP_062164381.1">
    <property type="nucleotide sequence ID" value="NZ_AP014690.1"/>
</dbReference>
<gene>
    <name evidence="12 16" type="primary">dapA</name>
    <name evidence="16" type="ORF">ABO01nite_20980</name>
</gene>
<dbReference type="EMBL" id="BJVS01000006">
    <property type="protein sequence ID" value="GEL54091.1"/>
    <property type="molecule type" value="Genomic_DNA"/>
</dbReference>
<dbReference type="NCBIfam" id="TIGR00674">
    <property type="entry name" value="dapA"/>
    <property type="match status" value="1"/>
</dbReference>
<dbReference type="HAMAP" id="MF_00418">
    <property type="entry name" value="DapA"/>
    <property type="match status" value="1"/>
</dbReference>
<dbReference type="PANTHER" id="PTHR12128">
    <property type="entry name" value="DIHYDRODIPICOLINATE SYNTHASE"/>
    <property type="match status" value="1"/>
</dbReference>
<evidence type="ECO:0000256" key="14">
    <source>
        <dbReference type="PIRSR" id="PIRSR001365-1"/>
    </source>
</evidence>
<evidence type="ECO:0000256" key="4">
    <source>
        <dbReference type="ARBA" id="ARBA00012086"/>
    </source>
</evidence>
<evidence type="ECO:0000256" key="10">
    <source>
        <dbReference type="ARBA" id="ARBA00023270"/>
    </source>
</evidence>
<protein>
    <recommendedName>
        <fullName evidence="4 12">4-hydroxy-tetrahydrodipicolinate synthase</fullName>
        <shortName evidence="12">HTPA synthase</shortName>
        <ecNumber evidence="4 12">4.3.3.7</ecNumber>
    </recommendedName>
</protein>
<dbReference type="SMART" id="SM01130">
    <property type="entry name" value="DHDPS"/>
    <property type="match status" value="1"/>
</dbReference>
<dbReference type="InterPro" id="IPR020624">
    <property type="entry name" value="Schiff_base-form_aldolases_CS"/>
</dbReference>
<comment type="caution">
    <text evidence="16">The sequence shown here is derived from an EMBL/GenBank/DDBJ whole genome shotgun (WGS) entry which is preliminary data.</text>
</comment>
<dbReference type="Gene3D" id="3.20.20.70">
    <property type="entry name" value="Aldolase class I"/>
    <property type="match status" value="1"/>
</dbReference>
<comment type="similarity">
    <text evidence="3 12 13">Belongs to the DapA family.</text>
</comment>
<evidence type="ECO:0000256" key="13">
    <source>
        <dbReference type="PIRNR" id="PIRNR001365"/>
    </source>
</evidence>
<keyword evidence="7 12" id="KW-0220">Diaminopimelate biosynthesis</keyword>
<evidence type="ECO:0000256" key="1">
    <source>
        <dbReference type="ARBA" id="ARBA00003294"/>
    </source>
</evidence>
<dbReference type="GO" id="GO:0005829">
    <property type="term" value="C:cytosol"/>
    <property type="evidence" value="ECO:0007669"/>
    <property type="project" value="TreeGrafter"/>
</dbReference>
<dbReference type="PANTHER" id="PTHR12128:SF66">
    <property type="entry name" value="4-HYDROXY-2-OXOGLUTARATE ALDOLASE, MITOCHONDRIAL"/>
    <property type="match status" value="1"/>
</dbReference>
<proteinExistence type="inferred from homology"/>
<dbReference type="PIRSF" id="PIRSF001365">
    <property type="entry name" value="DHDPS"/>
    <property type="match status" value="1"/>
</dbReference>
<keyword evidence="5 12" id="KW-0963">Cytoplasm</keyword>
<dbReference type="InterPro" id="IPR013785">
    <property type="entry name" value="Aldolase_TIM"/>
</dbReference>
<dbReference type="PRINTS" id="PR00146">
    <property type="entry name" value="DHPICSNTHASE"/>
</dbReference>
<evidence type="ECO:0000256" key="3">
    <source>
        <dbReference type="ARBA" id="ARBA00007592"/>
    </source>
</evidence>
<dbReference type="GO" id="GO:0008840">
    <property type="term" value="F:4-hydroxy-tetrahydrodipicolinate synthase activity"/>
    <property type="evidence" value="ECO:0007669"/>
    <property type="project" value="UniProtKB-UniRule"/>
</dbReference>
<evidence type="ECO:0000256" key="15">
    <source>
        <dbReference type="PIRSR" id="PIRSR001365-2"/>
    </source>
</evidence>
<comment type="caution">
    <text evidence="12">Was originally thought to be a dihydrodipicolinate synthase (DHDPS), catalyzing the condensation of (S)-aspartate-beta-semialdehyde [(S)-ASA] and pyruvate to dihydrodipicolinate (DHDP). However, it was shown in E.coli that the product of the enzymatic reaction is not dihydrodipicolinate but in fact (4S)-4-hydroxy-2,3,4,5-tetrahydro-(2S)-dipicolinic acid (HTPA), and that the consecutive dehydration reaction leading to DHDP is not spontaneous but catalyzed by DapB.</text>
</comment>
<dbReference type="InterPro" id="IPR002220">
    <property type="entry name" value="DapA-like"/>
</dbReference>
<dbReference type="PROSITE" id="PS00665">
    <property type="entry name" value="DHDPS_1"/>
    <property type="match status" value="1"/>
</dbReference>
<dbReference type="CDD" id="cd00950">
    <property type="entry name" value="DHDPS"/>
    <property type="match status" value="1"/>
</dbReference>